<dbReference type="Pfam" id="PF01797">
    <property type="entry name" value="Y1_Tnp"/>
    <property type="match status" value="1"/>
</dbReference>
<dbReference type="PANTHER" id="PTHR34322:SF2">
    <property type="entry name" value="TRANSPOSASE IS200-LIKE DOMAIN-CONTAINING PROTEIN"/>
    <property type="match status" value="1"/>
</dbReference>
<evidence type="ECO:0000313" key="3">
    <source>
        <dbReference type="Proteomes" id="UP001597318"/>
    </source>
</evidence>
<reference evidence="3" key="1">
    <citation type="journal article" date="2019" name="Int. J. Syst. Evol. Microbiol.">
        <title>The Global Catalogue of Microorganisms (GCM) 10K type strain sequencing project: providing services to taxonomists for standard genome sequencing and annotation.</title>
        <authorList>
            <consortium name="The Broad Institute Genomics Platform"/>
            <consortium name="The Broad Institute Genome Sequencing Center for Infectious Disease"/>
            <person name="Wu L."/>
            <person name="Ma J."/>
        </authorList>
    </citation>
    <scope>NUCLEOTIDE SEQUENCE [LARGE SCALE GENOMIC DNA]</scope>
    <source>
        <strain evidence="3">CGMCC 1.15474</strain>
    </source>
</reference>
<dbReference type="Proteomes" id="UP001597318">
    <property type="component" value="Unassembled WGS sequence"/>
</dbReference>
<organism evidence="2 3">
    <name type="scientific">Metabacillus endolithicus</name>
    <dbReference type="NCBI Taxonomy" id="1535204"/>
    <lineage>
        <taxon>Bacteria</taxon>
        <taxon>Bacillati</taxon>
        <taxon>Bacillota</taxon>
        <taxon>Bacilli</taxon>
        <taxon>Bacillales</taxon>
        <taxon>Bacillaceae</taxon>
        <taxon>Metabacillus</taxon>
    </lineage>
</organism>
<accession>A0ABW5BZZ4</accession>
<dbReference type="EMBL" id="JBHUIK010000003">
    <property type="protein sequence ID" value="MFD2214959.1"/>
    <property type="molecule type" value="Genomic_DNA"/>
</dbReference>
<name>A0ABW5BZZ4_9BACI</name>
<keyword evidence="3" id="KW-1185">Reference proteome</keyword>
<dbReference type="PANTHER" id="PTHR34322">
    <property type="entry name" value="TRANSPOSASE, Y1_TNP DOMAIN-CONTAINING"/>
    <property type="match status" value="1"/>
</dbReference>
<gene>
    <name evidence="2" type="ORF">ACFSKK_14810</name>
</gene>
<sequence length="261" mass="30908">MPRIARKKSRSGIYHVMLRGVNKQMIFEDDVDRIRFLETIKKYRDQYKYSLYGYCLMDNHVHLLLKEEAESVSESVKRISSSYVYWYNIKYDRYGHLFQDRFKSEVVESIISFLKVLRYIHQNPLKAGLTGSVFESKWSSVNEYFVKSDIVDIDYGLELFSNIRNDAIKLYKEYMGQPNDDECLDDHVRIRVTDSEVKDYLSEMGITHVSLLQQMDKEKRDLILSRLKEMNGVSIRQLSRVTGVSRSVINRVGQRDRWDVP</sequence>
<comment type="caution">
    <text evidence="2">The sequence shown here is derived from an EMBL/GenBank/DDBJ whole genome shotgun (WGS) entry which is preliminary data.</text>
</comment>
<dbReference type="SMART" id="SM01321">
    <property type="entry name" value="Y1_Tnp"/>
    <property type="match status" value="1"/>
</dbReference>
<dbReference type="InterPro" id="IPR002686">
    <property type="entry name" value="Transposase_17"/>
</dbReference>
<evidence type="ECO:0000259" key="1">
    <source>
        <dbReference type="SMART" id="SM01321"/>
    </source>
</evidence>
<dbReference type="RefSeq" id="WP_247346490.1">
    <property type="nucleotide sequence ID" value="NZ_CP095550.1"/>
</dbReference>
<dbReference type="Gene3D" id="3.30.70.1290">
    <property type="entry name" value="Transposase IS200-like"/>
    <property type="match status" value="1"/>
</dbReference>
<dbReference type="SUPFAM" id="SSF143422">
    <property type="entry name" value="Transposase IS200-like"/>
    <property type="match status" value="1"/>
</dbReference>
<feature type="domain" description="Transposase IS200-like" evidence="1">
    <location>
        <begin position="9"/>
        <end position="123"/>
    </location>
</feature>
<proteinExistence type="predicted"/>
<dbReference type="InterPro" id="IPR036515">
    <property type="entry name" value="Transposase_17_sf"/>
</dbReference>
<evidence type="ECO:0000313" key="2">
    <source>
        <dbReference type="EMBL" id="MFD2214959.1"/>
    </source>
</evidence>
<protein>
    <submittedName>
        <fullName evidence="2">Transposase</fullName>
    </submittedName>
</protein>